<reference evidence="1 2" key="1">
    <citation type="submission" date="2020-08" db="EMBL/GenBank/DDBJ databases">
        <title>Sequencing the genomes of 1000 actinobacteria strains.</title>
        <authorList>
            <person name="Klenk H.-P."/>
        </authorList>
    </citation>
    <scope>NUCLEOTIDE SEQUENCE [LARGE SCALE GENOMIC DNA]</scope>
    <source>
        <strain evidence="1 2">DSM 44598</strain>
    </source>
</reference>
<proteinExistence type="predicted"/>
<name>A0A840W2A1_9ACTN</name>
<evidence type="ECO:0000313" key="2">
    <source>
        <dbReference type="Proteomes" id="UP000579647"/>
    </source>
</evidence>
<dbReference type="EMBL" id="JACHDO010000001">
    <property type="protein sequence ID" value="MBB5490959.1"/>
    <property type="molecule type" value="Genomic_DNA"/>
</dbReference>
<evidence type="ECO:0000313" key="1">
    <source>
        <dbReference type="EMBL" id="MBB5490959.1"/>
    </source>
</evidence>
<gene>
    <name evidence="1" type="ORF">HNR07_002096</name>
</gene>
<protein>
    <submittedName>
        <fullName evidence="1">Transposase-like protein</fullName>
    </submittedName>
</protein>
<dbReference type="Proteomes" id="UP000579647">
    <property type="component" value="Unassembled WGS sequence"/>
</dbReference>
<comment type="caution">
    <text evidence="1">The sequence shown here is derived from an EMBL/GenBank/DDBJ whole genome shotgun (WGS) entry which is preliminary data.</text>
</comment>
<dbReference type="InterPro" id="IPR009057">
    <property type="entry name" value="Homeodomain-like_sf"/>
</dbReference>
<accession>A0A840W2A1</accession>
<sequence length="77" mass="8489">MKDTKVPRSPRLRQRAVEAYTLYSEGVHVDVIARTFEVAQSTAYAWIDQGRALVALEKQHPGITGLVPGGHETEVVS</sequence>
<keyword evidence="2" id="KW-1185">Reference proteome</keyword>
<dbReference type="RefSeq" id="WP_184364571.1">
    <property type="nucleotide sequence ID" value="NZ_BAAAKM010000147.1"/>
</dbReference>
<dbReference type="AlphaFoldDB" id="A0A840W2A1"/>
<organism evidence="1 2">
    <name type="scientific">Nocardiopsis metallicus</name>
    <dbReference type="NCBI Taxonomy" id="179819"/>
    <lineage>
        <taxon>Bacteria</taxon>
        <taxon>Bacillati</taxon>
        <taxon>Actinomycetota</taxon>
        <taxon>Actinomycetes</taxon>
        <taxon>Streptosporangiales</taxon>
        <taxon>Nocardiopsidaceae</taxon>
        <taxon>Nocardiopsis</taxon>
    </lineage>
</organism>
<dbReference type="SUPFAM" id="SSF46689">
    <property type="entry name" value="Homeodomain-like"/>
    <property type="match status" value="1"/>
</dbReference>